<dbReference type="AlphaFoldDB" id="A0A953LIL7"/>
<proteinExistence type="predicted"/>
<sequence length="131" mass="14475">MTTAPGQTATSCELGGHVWDLRYTATALRLLQMTFGSLEQFAVRLIKENMGQGLSLKTQAILIWAGQRAVEPNLKLRWVERFLRAADPRIRAILVTWAAADFTRAVLELAAARLDALNPPADPDDEDGEDL</sequence>
<reference evidence="1" key="1">
    <citation type="submission" date="2017-11" db="EMBL/GenBank/DDBJ databases">
        <title>Three new genomes from thermophilic consortium.</title>
        <authorList>
            <person name="Quaggio R."/>
            <person name="Amgarten D."/>
            <person name="Setubal J.C."/>
        </authorList>
    </citation>
    <scope>NUCLEOTIDE SEQUENCE</scope>
    <source>
        <strain evidence="1">ZCTH01-B2</strain>
    </source>
</reference>
<comment type="caution">
    <text evidence="1">The sequence shown here is derived from an EMBL/GenBank/DDBJ whole genome shotgun (WGS) entry which is preliminary data.</text>
</comment>
<organism evidence="1 2">
    <name type="scientific">Symbiobacterium thermophilum</name>
    <dbReference type="NCBI Taxonomy" id="2734"/>
    <lineage>
        <taxon>Bacteria</taxon>
        <taxon>Bacillati</taxon>
        <taxon>Bacillota</taxon>
        <taxon>Clostridia</taxon>
        <taxon>Eubacteriales</taxon>
        <taxon>Symbiobacteriaceae</taxon>
        <taxon>Symbiobacterium</taxon>
    </lineage>
</organism>
<dbReference type="Proteomes" id="UP000732377">
    <property type="component" value="Unassembled WGS sequence"/>
</dbReference>
<evidence type="ECO:0000313" key="2">
    <source>
        <dbReference type="Proteomes" id="UP000732377"/>
    </source>
</evidence>
<protein>
    <submittedName>
        <fullName evidence="1">Uncharacterized protein</fullName>
    </submittedName>
</protein>
<evidence type="ECO:0000313" key="1">
    <source>
        <dbReference type="EMBL" id="MBY6278408.1"/>
    </source>
</evidence>
<dbReference type="EMBL" id="PIUK01000498">
    <property type="protein sequence ID" value="MBY6278408.1"/>
    <property type="molecule type" value="Genomic_DNA"/>
</dbReference>
<accession>A0A953LIL7</accession>
<name>A0A953LIL7_SYMTR</name>
<gene>
    <name evidence="1" type="ORF">CWE10_20115</name>
</gene>